<dbReference type="Gene3D" id="1.10.510.10">
    <property type="entry name" value="Transferase(Phosphotransferase) domain 1"/>
    <property type="match status" value="1"/>
</dbReference>
<dbReference type="EMBL" id="JAENHP010000020">
    <property type="protein sequence ID" value="MBM2621591.1"/>
    <property type="molecule type" value="Genomic_DNA"/>
</dbReference>
<organism evidence="1 2">
    <name type="scientific">Paractinoplanes ovalisporus</name>
    <dbReference type="NCBI Taxonomy" id="2810368"/>
    <lineage>
        <taxon>Bacteria</taxon>
        <taxon>Bacillati</taxon>
        <taxon>Actinomycetota</taxon>
        <taxon>Actinomycetes</taxon>
        <taxon>Micromonosporales</taxon>
        <taxon>Micromonosporaceae</taxon>
        <taxon>Paractinoplanes</taxon>
    </lineage>
</organism>
<dbReference type="RefSeq" id="WP_203381561.1">
    <property type="nucleotide sequence ID" value="NZ_JAENHP010000020.1"/>
</dbReference>
<gene>
    <name evidence="1" type="ORF">JIG36_39420</name>
</gene>
<proteinExistence type="predicted"/>
<keyword evidence="2" id="KW-1185">Reference proteome</keyword>
<evidence type="ECO:0000313" key="1">
    <source>
        <dbReference type="EMBL" id="MBM2621591.1"/>
    </source>
</evidence>
<evidence type="ECO:0000313" key="2">
    <source>
        <dbReference type="Proteomes" id="UP000632138"/>
    </source>
</evidence>
<reference evidence="1 2" key="1">
    <citation type="submission" date="2021-01" db="EMBL/GenBank/DDBJ databases">
        <title>Actinoplanes sp. nov. LDG1-06 isolated from lichen.</title>
        <authorList>
            <person name="Saeng-In P."/>
            <person name="Phongsopitanun W."/>
            <person name="Kanchanasin P."/>
            <person name="Yuki M."/>
            <person name="Kudo T."/>
            <person name="Ohkuma M."/>
            <person name="Tanasupawat S."/>
        </authorList>
    </citation>
    <scope>NUCLEOTIDE SEQUENCE [LARGE SCALE GENOMIC DNA]</scope>
    <source>
        <strain evidence="1 2">LDG1-06</strain>
    </source>
</reference>
<name>A0ABS2AQV8_9ACTN</name>
<dbReference type="InterPro" id="IPR011009">
    <property type="entry name" value="Kinase-like_dom_sf"/>
</dbReference>
<accession>A0ABS2AQV8</accession>
<dbReference type="Proteomes" id="UP000632138">
    <property type="component" value="Unassembled WGS sequence"/>
</dbReference>
<protein>
    <submittedName>
        <fullName evidence="1">Molecular chaperone DnaJ</fullName>
    </submittedName>
</protein>
<sequence length="298" mass="33665">MRFAEAVERIERATSFGELGGDGEATYRAYAKAVHPDAVSDDRTAIATHAFATLSRLYHQRNQRVITGDIADLAAGENGTLTKVPRSPADNDLMEAEADALKILRDKGDPQYRPYAPKLIETYLHEDAERKRRRINVQERLVGFVPLTAVAKKRDPRDTAWIWRRLLVGLGWAHRAGVIHGAVLEEHVLIHPEQHGLALVDWCYSGASVKAIVARQRDAYPPEVLNEKTASPATDIHMATSLMVRLSEDLPKPLRRFADGCLYDAPRMRPQDAWRLLHELDETLHNLYGPRKFRPFTI</sequence>
<dbReference type="SUPFAM" id="SSF56112">
    <property type="entry name" value="Protein kinase-like (PK-like)"/>
    <property type="match status" value="1"/>
</dbReference>
<comment type="caution">
    <text evidence="1">The sequence shown here is derived from an EMBL/GenBank/DDBJ whole genome shotgun (WGS) entry which is preliminary data.</text>
</comment>